<protein>
    <recommendedName>
        <fullName evidence="3">HNH endonuclease</fullName>
    </recommendedName>
</protein>
<sequence>MIDEDEACRFCGRFVLEVDGWAEIIQPYHQIRASWDANTNFFWGPFHLGCVRNFPERDMFRSEAATWVSTVEDLVQIRGGDGVLREVPRRGLGYTDLVAQLPSGVVYENPRFDEWAYVEESGPLHFIDMNRAQALRRGERVRGSDGGRSILLSGDPQVDVSKWDLPQLLDFLDVRDLYQDMLDTLEPRYRYLDSGRNRFGLVLDYTLSCVQPYPPDLVRFFGEYLAAYVPKRLEDA</sequence>
<evidence type="ECO:0000313" key="2">
    <source>
        <dbReference type="Proteomes" id="UP000798951"/>
    </source>
</evidence>
<evidence type="ECO:0008006" key="3">
    <source>
        <dbReference type="Google" id="ProtNLM"/>
    </source>
</evidence>
<name>A0ABQ6YR78_9NOCA</name>
<reference evidence="1 2" key="1">
    <citation type="submission" date="2019-07" db="EMBL/GenBank/DDBJ databases">
        <title>Genomic Encyclopedia of Type Strains, Phase IV (KMG-IV): sequencing the most valuable type-strain genomes for metagenomic binning, comparative biology and taxonomic classification.</title>
        <authorList>
            <person name="Goeker M."/>
        </authorList>
    </citation>
    <scope>NUCLEOTIDE SEQUENCE [LARGE SCALE GENOMIC DNA]</scope>
    <source>
        <strain evidence="1 2">DSM 44831</strain>
    </source>
</reference>
<dbReference type="RefSeq" id="WP_067982139.1">
    <property type="nucleotide sequence ID" value="NZ_VMSD01000002.1"/>
</dbReference>
<evidence type="ECO:0000313" key="1">
    <source>
        <dbReference type="EMBL" id="KAF0848275.1"/>
    </source>
</evidence>
<dbReference type="EMBL" id="VMSD01000002">
    <property type="protein sequence ID" value="KAF0848275.1"/>
    <property type="molecule type" value="Genomic_DNA"/>
</dbReference>
<gene>
    <name evidence="1" type="ORF">FNL39_102423</name>
</gene>
<organism evidence="1 2">
    <name type="scientific">Nocardia caishijiensis</name>
    <dbReference type="NCBI Taxonomy" id="184756"/>
    <lineage>
        <taxon>Bacteria</taxon>
        <taxon>Bacillati</taxon>
        <taxon>Actinomycetota</taxon>
        <taxon>Actinomycetes</taxon>
        <taxon>Mycobacteriales</taxon>
        <taxon>Nocardiaceae</taxon>
        <taxon>Nocardia</taxon>
    </lineage>
</organism>
<keyword evidence="2" id="KW-1185">Reference proteome</keyword>
<dbReference type="Proteomes" id="UP000798951">
    <property type="component" value="Unassembled WGS sequence"/>
</dbReference>
<comment type="caution">
    <text evidence="1">The sequence shown here is derived from an EMBL/GenBank/DDBJ whole genome shotgun (WGS) entry which is preliminary data.</text>
</comment>
<proteinExistence type="predicted"/>
<accession>A0ABQ6YR78</accession>